<dbReference type="PANTHER" id="PTHR34129:SF1">
    <property type="entry name" value="DUF952 DOMAIN-CONTAINING PROTEIN"/>
    <property type="match status" value="1"/>
</dbReference>
<gene>
    <name evidence="1" type="ORF">P2G67_12530</name>
</gene>
<dbReference type="SUPFAM" id="SSF56399">
    <property type="entry name" value="ADP-ribosylation"/>
    <property type="match status" value="1"/>
</dbReference>
<protein>
    <submittedName>
        <fullName evidence="1">DUF952 domain-containing protein</fullName>
    </submittedName>
</protein>
<evidence type="ECO:0000313" key="2">
    <source>
        <dbReference type="Proteomes" id="UP001215503"/>
    </source>
</evidence>
<sequence>MTETIYHVCRAEDWAAAGANGGYCGSADDLRDGFIHFSTAAQVRESVAKHRAGQEGLVILAVEAEALGNALRWEPSRGGQLFPHLYGPLPPEALRWERPLPLGPDGHIFPPLEA</sequence>
<proteinExistence type="predicted"/>
<dbReference type="Pfam" id="PF06108">
    <property type="entry name" value="DUF952"/>
    <property type="match status" value="1"/>
</dbReference>
<dbReference type="InterPro" id="IPR009297">
    <property type="entry name" value="DUF952"/>
</dbReference>
<name>A0ABT5YPJ7_9PROT</name>
<dbReference type="Gene3D" id="3.20.170.20">
    <property type="entry name" value="Protein of unknown function DUF952"/>
    <property type="match status" value="1"/>
</dbReference>
<organism evidence="1 2">
    <name type="scientific">Aquibaculum arenosum</name>
    <dbReference type="NCBI Taxonomy" id="3032591"/>
    <lineage>
        <taxon>Bacteria</taxon>
        <taxon>Pseudomonadati</taxon>
        <taxon>Pseudomonadota</taxon>
        <taxon>Alphaproteobacteria</taxon>
        <taxon>Rhodospirillales</taxon>
        <taxon>Rhodovibrionaceae</taxon>
        <taxon>Aquibaculum</taxon>
    </lineage>
</organism>
<keyword evidence="2" id="KW-1185">Reference proteome</keyword>
<dbReference type="EMBL" id="JARHUD010000007">
    <property type="protein sequence ID" value="MDF2096802.1"/>
    <property type="molecule type" value="Genomic_DNA"/>
</dbReference>
<comment type="caution">
    <text evidence="1">The sequence shown here is derived from an EMBL/GenBank/DDBJ whole genome shotgun (WGS) entry which is preliminary data.</text>
</comment>
<dbReference type="RefSeq" id="WP_275823561.1">
    <property type="nucleotide sequence ID" value="NZ_JARHUD010000007.1"/>
</dbReference>
<accession>A0ABT5YPJ7</accession>
<dbReference type="PANTHER" id="PTHR34129">
    <property type="entry name" value="BLR1139 PROTEIN"/>
    <property type="match status" value="1"/>
</dbReference>
<dbReference type="Proteomes" id="UP001215503">
    <property type="component" value="Unassembled WGS sequence"/>
</dbReference>
<evidence type="ECO:0000313" key="1">
    <source>
        <dbReference type="EMBL" id="MDF2096802.1"/>
    </source>
</evidence>
<reference evidence="1 2" key="1">
    <citation type="submission" date="2023-03" db="EMBL/GenBank/DDBJ databases">
        <title>Fodinicurvata sp. CAU 1616 isolated from sea sendiment.</title>
        <authorList>
            <person name="Kim W."/>
        </authorList>
    </citation>
    <scope>NUCLEOTIDE SEQUENCE [LARGE SCALE GENOMIC DNA]</scope>
    <source>
        <strain evidence="1 2">CAU 1616</strain>
    </source>
</reference>